<dbReference type="AlphaFoldDB" id="A0AAD2CHQ1"/>
<keyword evidence="2" id="KW-0732">Signal</keyword>
<dbReference type="Proteomes" id="UP001295423">
    <property type="component" value="Unassembled WGS sequence"/>
</dbReference>
<evidence type="ECO:0000313" key="3">
    <source>
        <dbReference type="EMBL" id="CAJ1934869.1"/>
    </source>
</evidence>
<feature type="chain" id="PRO_5042248677" description="KOW domain-containing protein" evidence="2">
    <location>
        <begin position="24"/>
        <end position="342"/>
    </location>
</feature>
<evidence type="ECO:0000256" key="2">
    <source>
        <dbReference type="SAM" id="SignalP"/>
    </source>
</evidence>
<organism evidence="3 4">
    <name type="scientific">Cylindrotheca closterium</name>
    <dbReference type="NCBI Taxonomy" id="2856"/>
    <lineage>
        <taxon>Eukaryota</taxon>
        <taxon>Sar</taxon>
        <taxon>Stramenopiles</taxon>
        <taxon>Ochrophyta</taxon>
        <taxon>Bacillariophyta</taxon>
        <taxon>Bacillariophyceae</taxon>
        <taxon>Bacillariophycidae</taxon>
        <taxon>Bacillariales</taxon>
        <taxon>Bacillariaceae</taxon>
        <taxon>Cylindrotheca</taxon>
    </lineage>
</organism>
<feature type="region of interest" description="Disordered" evidence="1">
    <location>
        <begin position="95"/>
        <end position="125"/>
    </location>
</feature>
<gene>
    <name evidence="3" type="ORF">CYCCA115_LOCUS4205</name>
</gene>
<proteinExistence type="predicted"/>
<feature type="compositionally biased region" description="Low complexity" evidence="1">
    <location>
        <begin position="95"/>
        <end position="109"/>
    </location>
</feature>
<evidence type="ECO:0000256" key="1">
    <source>
        <dbReference type="SAM" id="MobiDB-lite"/>
    </source>
</evidence>
<comment type="caution">
    <text evidence="3">The sequence shown here is derived from an EMBL/GenBank/DDBJ whole genome shotgun (WGS) entry which is preliminary data.</text>
</comment>
<dbReference type="EMBL" id="CAKOGP040000402">
    <property type="protein sequence ID" value="CAJ1934869.1"/>
    <property type="molecule type" value="Genomic_DNA"/>
</dbReference>
<evidence type="ECO:0008006" key="5">
    <source>
        <dbReference type="Google" id="ProtNLM"/>
    </source>
</evidence>
<feature type="signal peptide" evidence="2">
    <location>
        <begin position="1"/>
        <end position="23"/>
    </location>
</feature>
<evidence type="ECO:0000313" key="4">
    <source>
        <dbReference type="Proteomes" id="UP001295423"/>
    </source>
</evidence>
<accession>A0AAD2CHQ1</accession>
<protein>
    <recommendedName>
        <fullName evidence="5">KOW domain-containing protein</fullName>
    </recommendedName>
</protein>
<name>A0AAD2CHQ1_9STRA</name>
<reference evidence="3" key="1">
    <citation type="submission" date="2023-08" db="EMBL/GenBank/DDBJ databases">
        <authorList>
            <person name="Audoor S."/>
            <person name="Bilcke G."/>
        </authorList>
    </citation>
    <scope>NUCLEOTIDE SEQUENCE</scope>
</reference>
<sequence>MIQRYSNITILLLCWILRAESFAQPNNKNGRTTRIRQSICSTTTTTSTSVHASLNNNDSSISERRKFLSHAMGAVATMTGISSTTIIMMPSQALAQQPQQPTPGTTSAAVTVPPQEPNKYGVASNKRLGGLSNKIRNICKTMDEMQRDLMQERWDLVEQYPAQLRSYVPLLTAYTDSAFPSEAPSDWGLRVALRYEVGRYFGCLERLKSAVAKRNLSEAYVAYSDMSLHLDRYLRVGGIYTFYDNVIDNEKYFAEYDSALVYSDPIKDPADVRDLVVLCKGPDKGKTGIVIGIYQDGSETCAVKLDRYKGMREIRVVPRNWAAKRLGEQEPDDVFLIPRKAS</sequence>
<keyword evidence="4" id="KW-1185">Reference proteome</keyword>